<evidence type="ECO:0000313" key="4">
    <source>
        <dbReference type="EMBL" id="EYU28317.1"/>
    </source>
</evidence>
<evidence type="ECO:0000256" key="1">
    <source>
        <dbReference type="ARBA" id="ARBA00022604"/>
    </source>
</evidence>
<dbReference type="AlphaFoldDB" id="A0A022QHZ3"/>
<feature type="region of interest" description="Disordered" evidence="3">
    <location>
        <begin position="179"/>
        <end position="201"/>
    </location>
</feature>
<dbReference type="EMBL" id="KI631414">
    <property type="protein sequence ID" value="EYU28317.1"/>
    <property type="molecule type" value="Genomic_DNA"/>
</dbReference>
<dbReference type="PANTHER" id="PTHR34045">
    <property type="entry name" value="OS03G0406300 PROTEIN"/>
    <property type="match status" value="1"/>
</dbReference>
<comment type="similarity">
    <text evidence="2">Belongs to the LAZY family.</text>
</comment>
<protein>
    <submittedName>
        <fullName evidence="4">Uncharacterized protein</fullName>
    </submittedName>
</protein>
<dbReference type="Proteomes" id="UP000030748">
    <property type="component" value="Unassembled WGS sequence"/>
</dbReference>
<name>A0A022QHZ3_ERYGU</name>
<keyword evidence="1" id="KW-0341">Growth regulation</keyword>
<keyword evidence="5" id="KW-1185">Reference proteome</keyword>
<organism evidence="4 5">
    <name type="scientific">Erythranthe guttata</name>
    <name type="common">Yellow monkey flower</name>
    <name type="synonym">Mimulus guttatus</name>
    <dbReference type="NCBI Taxonomy" id="4155"/>
    <lineage>
        <taxon>Eukaryota</taxon>
        <taxon>Viridiplantae</taxon>
        <taxon>Streptophyta</taxon>
        <taxon>Embryophyta</taxon>
        <taxon>Tracheophyta</taxon>
        <taxon>Spermatophyta</taxon>
        <taxon>Magnoliopsida</taxon>
        <taxon>eudicotyledons</taxon>
        <taxon>Gunneridae</taxon>
        <taxon>Pentapetalae</taxon>
        <taxon>asterids</taxon>
        <taxon>lamiids</taxon>
        <taxon>Lamiales</taxon>
        <taxon>Phrymaceae</taxon>
        <taxon>Erythranthe</taxon>
    </lineage>
</organism>
<gene>
    <name evidence="4" type="ORF">MIMGU_mgv1a026132mg</name>
</gene>
<reference evidence="4 5" key="1">
    <citation type="journal article" date="2013" name="Proc. Natl. Acad. Sci. U.S.A.">
        <title>Fine-scale variation in meiotic recombination in Mimulus inferred from population shotgun sequencing.</title>
        <authorList>
            <person name="Hellsten U."/>
            <person name="Wright K.M."/>
            <person name="Jenkins J."/>
            <person name="Shu S."/>
            <person name="Yuan Y."/>
            <person name="Wessler S.R."/>
            <person name="Schmutz J."/>
            <person name="Willis J.H."/>
            <person name="Rokhsar D.S."/>
        </authorList>
    </citation>
    <scope>NUCLEOTIDE SEQUENCE [LARGE SCALE GENOMIC DNA]</scope>
    <source>
        <strain evidence="5">cv. DUN x IM62</strain>
    </source>
</reference>
<dbReference type="PANTHER" id="PTHR34045:SF3">
    <property type="entry name" value="PROTEIN LAZY 4"/>
    <property type="match status" value="1"/>
</dbReference>
<dbReference type="GO" id="GO:0009630">
    <property type="term" value="P:gravitropism"/>
    <property type="evidence" value="ECO:0007669"/>
    <property type="project" value="InterPro"/>
</dbReference>
<accession>A0A022QHZ3</accession>
<dbReference type="InterPro" id="IPR044683">
    <property type="entry name" value="LAZY"/>
</dbReference>
<evidence type="ECO:0000256" key="3">
    <source>
        <dbReference type="SAM" id="MobiDB-lite"/>
    </source>
</evidence>
<evidence type="ECO:0000313" key="5">
    <source>
        <dbReference type="Proteomes" id="UP000030748"/>
    </source>
</evidence>
<dbReference type="GO" id="GO:0040008">
    <property type="term" value="P:regulation of growth"/>
    <property type="evidence" value="ECO:0007669"/>
    <property type="project" value="InterPro"/>
</dbReference>
<proteinExistence type="inferred from homology"/>
<feature type="non-terminal residue" evidence="4">
    <location>
        <position position="1"/>
    </location>
</feature>
<sequence>DTMRQEGESSGSSSTLLAIGTFGNNLKNSDMVNIEESCNEDEDVDQELLRHLLNNQVSLDPSFSGHQSNNYNPTTEKFLAILEEEEEEIIVDSITDASQVKDALLRRREKGAPSENRGNAMYKKSVSFLIKRALLCGGGFVHSPVINPVLKDPFTDLTLDHSRMEKILRTMLRKKKYPQRQRYLDMPGNDNDEDQGQTSNGETDLESKYIIYIT</sequence>
<evidence type="ECO:0000256" key="2">
    <source>
        <dbReference type="ARBA" id="ARBA00024198"/>
    </source>
</evidence>
<dbReference type="STRING" id="4155.A0A022QHZ3"/>